<accession>A0A8J3JXQ9</accession>
<dbReference type="AlphaFoldDB" id="A0A8J3JXQ9"/>
<sequence length="212" mass="21794">MKLTVFGATGGIGGHIVRQALDAGHAVTAVVRSSASFDLRHPALEVATVPGLTDPELLLPALTGSDAVLSGVGARGRKAGTVASDATRGILAAMADSEVRRFVAVSAAPLAPPPEGEGFFSRRILLPLVRAALKDVYRDLAVMEGLILQSATEWTVVRPPKLVNKPVTGRYRTAVGGNVVGGHTISRADVAHAMLAALHDPATIGQGVGVAY</sequence>
<evidence type="ECO:0000259" key="1">
    <source>
        <dbReference type="Pfam" id="PF13460"/>
    </source>
</evidence>
<name>A0A8J3JXQ9_9ACTN</name>
<evidence type="ECO:0000313" key="2">
    <source>
        <dbReference type="EMBL" id="GIF93006.1"/>
    </source>
</evidence>
<proteinExistence type="predicted"/>
<dbReference type="Proteomes" id="UP000619293">
    <property type="component" value="Unassembled WGS sequence"/>
</dbReference>
<dbReference type="Pfam" id="PF13460">
    <property type="entry name" value="NAD_binding_10"/>
    <property type="match status" value="1"/>
</dbReference>
<comment type="caution">
    <text evidence="2">The sequence shown here is derived from an EMBL/GenBank/DDBJ whole genome shotgun (WGS) entry which is preliminary data.</text>
</comment>
<dbReference type="GO" id="GO:0004074">
    <property type="term" value="F:biliverdin reductase [NAD(P)H] activity"/>
    <property type="evidence" value="ECO:0007669"/>
    <property type="project" value="TreeGrafter"/>
</dbReference>
<dbReference type="Gene3D" id="3.40.50.720">
    <property type="entry name" value="NAD(P)-binding Rossmann-like Domain"/>
    <property type="match status" value="1"/>
</dbReference>
<dbReference type="PANTHER" id="PTHR43355">
    <property type="entry name" value="FLAVIN REDUCTASE (NADPH)"/>
    <property type="match status" value="1"/>
</dbReference>
<organism evidence="2 3">
    <name type="scientific">Catellatospora chokoriensis</name>
    <dbReference type="NCBI Taxonomy" id="310353"/>
    <lineage>
        <taxon>Bacteria</taxon>
        <taxon>Bacillati</taxon>
        <taxon>Actinomycetota</taxon>
        <taxon>Actinomycetes</taxon>
        <taxon>Micromonosporales</taxon>
        <taxon>Micromonosporaceae</taxon>
        <taxon>Catellatospora</taxon>
    </lineage>
</organism>
<evidence type="ECO:0000313" key="3">
    <source>
        <dbReference type="Proteomes" id="UP000619293"/>
    </source>
</evidence>
<dbReference type="InterPro" id="IPR036291">
    <property type="entry name" value="NAD(P)-bd_dom_sf"/>
</dbReference>
<protein>
    <submittedName>
        <fullName evidence="2">NADH-flavin reductase</fullName>
    </submittedName>
</protein>
<dbReference type="InterPro" id="IPR051606">
    <property type="entry name" value="Polyketide_Oxido-like"/>
</dbReference>
<reference evidence="2 3" key="1">
    <citation type="submission" date="2021-01" db="EMBL/GenBank/DDBJ databases">
        <title>Whole genome shotgun sequence of Catellatospora chokoriensis NBRC 107358.</title>
        <authorList>
            <person name="Komaki H."/>
            <person name="Tamura T."/>
        </authorList>
    </citation>
    <scope>NUCLEOTIDE SEQUENCE [LARGE SCALE GENOMIC DNA]</scope>
    <source>
        <strain evidence="2 3">NBRC 107358</strain>
    </source>
</reference>
<keyword evidence="3" id="KW-1185">Reference proteome</keyword>
<dbReference type="SUPFAM" id="SSF51735">
    <property type="entry name" value="NAD(P)-binding Rossmann-fold domains"/>
    <property type="match status" value="1"/>
</dbReference>
<dbReference type="EMBL" id="BONG01000054">
    <property type="protein sequence ID" value="GIF93006.1"/>
    <property type="molecule type" value="Genomic_DNA"/>
</dbReference>
<dbReference type="InterPro" id="IPR016040">
    <property type="entry name" value="NAD(P)-bd_dom"/>
</dbReference>
<feature type="domain" description="NAD(P)-binding" evidence="1">
    <location>
        <begin position="7"/>
        <end position="201"/>
    </location>
</feature>
<gene>
    <name evidence="2" type="ORF">Cch02nite_64500</name>
</gene>
<dbReference type="PANTHER" id="PTHR43355:SF2">
    <property type="entry name" value="FLAVIN REDUCTASE (NADPH)"/>
    <property type="match status" value="1"/>
</dbReference>
<dbReference type="RefSeq" id="WP_191837433.1">
    <property type="nucleotide sequence ID" value="NZ_BAAALB010000001.1"/>
</dbReference>
<dbReference type="GO" id="GO:0042602">
    <property type="term" value="F:riboflavin reductase (NADPH) activity"/>
    <property type="evidence" value="ECO:0007669"/>
    <property type="project" value="TreeGrafter"/>
</dbReference>